<accession>A0A1C3UHA4</accession>
<gene>
    <name evidence="2" type="ORF">GA0061101_102391</name>
</gene>
<dbReference type="PANTHER" id="PTHR15032">
    <property type="entry name" value="N-ACYL-PHOSPHATIDYLETHANOLAMINE-HYDROLYZING PHOSPHOLIPASE D"/>
    <property type="match status" value="1"/>
</dbReference>
<dbReference type="Proteomes" id="UP000199205">
    <property type="component" value="Unassembled WGS sequence"/>
</dbReference>
<dbReference type="EMBL" id="FMAF01000002">
    <property type="protein sequence ID" value="SCB14824.1"/>
    <property type="molecule type" value="Genomic_DNA"/>
</dbReference>
<dbReference type="InterPro" id="IPR036866">
    <property type="entry name" value="RibonucZ/Hydroxyglut_hydro"/>
</dbReference>
<reference evidence="2 3" key="1">
    <citation type="submission" date="2016-08" db="EMBL/GenBank/DDBJ databases">
        <authorList>
            <person name="Seilhamer J.J."/>
        </authorList>
    </citation>
    <scope>NUCLEOTIDE SEQUENCE [LARGE SCALE GENOMIC DNA]</scope>
    <source>
        <strain evidence="2 3">P1-7</strain>
    </source>
</reference>
<dbReference type="Pfam" id="PF12706">
    <property type="entry name" value="Lactamase_B_2"/>
    <property type="match status" value="1"/>
</dbReference>
<evidence type="ECO:0000313" key="2">
    <source>
        <dbReference type="EMBL" id="SCB14824.1"/>
    </source>
</evidence>
<dbReference type="AlphaFoldDB" id="A0A1C3UHA4"/>
<feature type="domain" description="Metallo-beta-lactamase" evidence="1">
    <location>
        <begin position="94"/>
        <end position="294"/>
    </location>
</feature>
<organism evidence="2 3">
    <name type="scientific">Rhizobium lusitanum</name>
    <dbReference type="NCBI Taxonomy" id="293958"/>
    <lineage>
        <taxon>Bacteria</taxon>
        <taxon>Pseudomonadati</taxon>
        <taxon>Pseudomonadota</taxon>
        <taxon>Alphaproteobacteria</taxon>
        <taxon>Hyphomicrobiales</taxon>
        <taxon>Rhizobiaceae</taxon>
        <taxon>Rhizobium/Agrobacterium group</taxon>
        <taxon>Rhizobium</taxon>
    </lineage>
</organism>
<proteinExistence type="predicted"/>
<dbReference type="SUPFAM" id="SSF56281">
    <property type="entry name" value="Metallo-hydrolase/oxidoreductase"/>
    <property type="match status" value="1"/>
</dbReference>
<dbReference type="PANTHER" id="PTHR15032:SF4">
    <property type="entry name" value="N-ACYL-PHOSPHATIDYLETHANOLAMINE-HYDROLYZING PHOSPHOLIPASE D"/>
    <property type="match status" value="1"/>
</dbReference>
<dbReference type="GO" id="GO:0005737">
    <property type="term" value="C:cytoplasm"/>
    <property type="evidence" value="ECO:0007669"/>
    <property type="project" value="TreeGrafter"/>
</dbReference>
<protein>
    <submittedName>
        <fullName evidence="2">L-ascorbate metabolism protein UlaG, beta-lactamase superfamily</fullName>
    </submittedName>
</protein>
<name>A0A1C3UHA4_9HYPH</name>
<evidence type="ECO:0000313" key="3">
    <source>
        <dbReference type="Proteomes" id="UP000199205"/>
    </source>
</evidence>
<dbReference type="Gene3D" id="3.60.15.10">
    <property type="entry name" value="Ribonuclease Z/Hydroxyacylglutathione hydrolase-like"/>
    <property type="match status" value="1"/>
</dbReference>
<sequence length="339" mass="37323">MTSASGSGKKKNPYYQGPASDHFDGLRFFNPGGVGPGSPLDLLKWQFAGGRVRWPNPVISAFPSAKPDRHVFGDQMRVTMVGHASMLVQIAGLNMLTDPVWSERVSPFRSIGPKRVVPPGIRFEDLPPIDLVLVSHNHYDHLDLVTLASLQARQRPKIVTPLGNDTIIRRAVPDAEIVVVDWGDRIAVNGGVTIDVEPCHHWSARGMGDRRMALWAAFVLTTPAGRIYHVGDTGFHDGINYEAVRQKHGGFRLAILPFGAYEPRWFMKGQHQNPVEAVKGMKLCNAAYVAGHHFATFQLTDEGIDEPVHALDAALKAEGVEPDRFRPLRAGEVFDVPVV</sequence>
<evidence type="ECO:0000259" key="1">
    <source>
        <dbReference type="Pfam" id="PF12706"/>
    </source>
</evidence>
<dbReference type="OrthoDB" id="9805728at2"/>
<dbReference type="RefSeq" id="WP_092573175.1">
    <property type="nucleotide sequence ID" value="NZ_FMAF01000002.1"/>
</dbReference>
<dbReference type="InterPro" id="IPR001279">
    <property type="entry name" value="Metallo-B-lactamas"/>
</dbReference>